<dbReference type="InterPro" id="IPR029063">
    <property type="entry name" value="SAM-dependent_MTases_sf"/>
</dbReference>
<dbReference type="NCBIfam" id="NF009639">
    <property type="entry name" value="PRK13168.1"/>
    <property type="match status" value="1"/>
</dbReference>
<evidence type="ECO:0000256" key="8">
    <source>
        <dbReference type="ARBA" id="ARBA00023014"/>
    </source>
</evidence>
<comment type="caution">
    <text evidence="13">The sequence shown here is derived from an EMBL/GenBank/DDBJ whole genome shotgun (WGS) entry which is preliminary data.</text>
</comment>
<keyword evidence="7 9" id="KW-0408">Iron</keyword>
<dbReference type="PROSITE" id="PS01230">
    <property type="entry name" value="TRMA_1"/>
    <property type="match status" value="1"/>
</dbReference>
<dbReference type="GO" id="GO:0070041">
    <property type="term" value="F:rRNA (uridine-C5-)-methyltransferase activity"/>
    <property type="evidence" value="ECO:0007669"/>
    <property type="project" value="UniProtKB-UniRule"/>
</dbReference>
<dbReference type="GO" id="GO:0070475">
    <property type="term" value="P:rRNA base methylation"/>
    <property type="evidence" value="ECO:0007669"/>
    <property type="project" value="TreeGrafter"/>
</dbReference>
<dbReference type="Gene3D" id="2.40.50.1070">
    <property type="match status" value="1"/>
</dbReference>
<dbReference type="PANTHER" id="PTHR11061">
    <property type="entry name" value="RNA M5U METHYLTRANSFERASE"/>
    <property type="match status" value="1"/>
</dbReference>
<comment type="catalytic activity">
    <reaction evidence="9">
        <text>uridine(1939) in 23S rRNA + S-adenosyl-L-methionine = 5-methyluridine(1939) in 23S rRNA + S-adenosyl-L-homocysteine + H(+)</text>
        <dbReference type="Rhea" id="RHEA:42908"/>
        <dbReference type="Rhea" id="RHEA-COMP:10278"/>
        <dbReference type="Rhea" id="RHEA-COMP:10279"/>
        <dbReference type="ChEBI" id="CHEBI:15378"/>
        <dbReference type="ChEBI" id="CHEBI:57856"/>
        <dbReference type="ChEBI" id="CHEBI:59789"/>
        <dbReference type="ChEBI" id="CHEBI:65315"/>
        <dbReference type="ChEBI" id="CHEBI:74447"/>
        <dbReference type="EC" id="2.1.1.190"/>
    </reaction>
</comment>
<dbReference type="PROSITE" id="PS51687">
    <property type="entry name" value="SAM_MT_RNA_M5U"/>
    <property type="match status" value="1"/>
</dbReference>
<evidence type="ECO:0000256" key="1">
    <source>
        <dbReference type="ARBA" id="ARBA00022485"/>
    </source>
</evidence>
<dbReference type="GO" id="GO:0051539">
    <property type="term" value="F:4 iron, 4 sulfur cluster binding"/>
    <property type="evidence" value="ECO:0007669"/>
    <property type="project" value="UniProtKB-KW"/>
</dbReference>
<feature type="binding site" evidence="9 10">
    <location>
        <position position="293"/>
    </location>
    <ligand>
        <name>S-adenosyl-L-methionine</name>
        <dbReference type="ChEBI" id="CHEBI:59789"/>
    </ligand>
</feature>
<dbReference type="HAMAP" id="MF_01010">
    <property type="entry name" value="23SrRNA_methyltr_RlmD"/>
    <property type="match status" value="1"/>
</dbReference>
<dbReference type="InterPro" id="IPR030390">
    <property type="entry name" value="MeTrfase_TrmA_AS"/>
</dbReference>
<keyword evidence="6 9" id="KW-0479">Metal-binding</keyword>
<feature type="active site" description="Nucleophile" evidence="9 10">
    <location>
        <position position="390"/>
    </location>
</feature>
<feature type="binding site" evidence="9">
    <location>
        <position position="298"/>
    </location>
    <ligand>
        <name>S-adenosyl-L-methionine</name>
        <dbReference type="ChEBI" id="CHEBI:59789"/>
    </ligand>
</feature>
<feature type="binding site" evidence="9">
    <location>
        <position position="76"/>
    </location>
    <ligand>
        <name>[4Fe-4S] cluster</name>
        <dbReference type="ChEBI" id="CHEBI:49883"/>
    </ligand>
</feature>
<sequence>MTRIAHIESLDHEGHGVAHVDGKTIFIDGALPFEQVTYNTYRKKPSFENAQVQQIVVESHLRTTPRCPHFGVCGGCSMQHMEFNGQVAAKQRVLEDNLARIGNVKPEMMLPAIYGAPWGYRHRARLSVRLVPKKGGVLVGFHEKRSSYIADMTECHVLVPHVAKQLPALRELVAKLSIATRMPQIEVAVGARVTVLVFRNMDPISAEDEAHFKAYADTWNVQIWLQPKGPDTAYPLYPLDAPALTYDMPEFAIDMPFKPTEFTQVNHAVNRVMVERAMALLDPQPGETIADMFCGLGNFTLPIARRGARVLGMEGSPQLVERAFEGARHNNLSHLTDFAVANLFEMTEEWLDKLGRFDKMLIDPPRDGAMELVKSISPEHGPQRIVYVSCSPSTLARDANVLVNVKGYSLKAAGVINMFPHTAHVESIAWFEKTGPGLSREEVAALEAAKAAQREAIKAEQKAAAAAAQAARAEKEAELAAARAAKRAEKDARRAHYLANRVEPETGTPEE</sequence>
<feature type="binding site" evidence="9">
    <location>
        <position position="73"/>
    </location>
    <ligand>
        <name>[4Fe-4S] cluster</name>
        <dbReference type="ChEBI" id="CHEBI:49883"/>
    </ligand>
</feature>
<evidence type="ECO:0000256" key="5">
    <source>
        <dbReference type="ARBA" id="ARBA00022691"/>
    </source>
</evidence>
<name>A0A4V5MT83_9NEIS</name>
<evidence type="ECO:0000313" key="13">
    <source>
        <dbReference type="EMBL" id="TJZ75558.1"/>
    </source>
</evidence>
<dbReference type="PROSITE" id="PS01231">
    <property type="entry name" value="TRMA_2"/>
    <property type="match status" value="1"/>
</dbReference>
<dbReference type="Proteomes" id="UP000310016">
    <property type="component" value="Unassembled WGS sequence"/>
</dbReference>
<evidence type="ECO:0000256" key="12">
    <source>
        <dbReference type="SAM" id="MobiDB-lite"/>
    </source>
</evidence>
<dbReference type="CDD" id="cd02440">
    <property type="entry name" value="AdoMet_MTases"/>
    <property type="match status" value="1"/>
</dbReference>
<keyword evidence="4 9" id="KW-0808">Transferase</keyword>
<keyword evidence="8 9" id="KW-0411">Iron-sulfur</keyword>
<organism evidence="13 14">
    <name type="scientific">Chitiniphilus eburneus</name>
    <dbReference type="NCBI Taxonomy" id="2571148"/>
    <lineage>
        <taxon>Bacteria</taxon>
        <taxon>Pseudomonadati</taxon>
        <taxon>Pseudomonadota</taxon>
        <taxon>Betaproteobacteria</taxon>
        <taxon>Neisseriales</taxon>
        <taxon>Chitinibacteraceae</taxon>
        <taxon>Chitiniphilus</taxon>
    </lineage>
</organism>
<comment type="function">
    <text evidence="9">Catalyzes the formation of 5-methyl-uridine at position 1939 (m5U1939) in 23S rRNA.</text>
</comment>
<dbReference type="AlphaFoldDB" id="A0A4V5MT83"/>
<feature type="binding site" evidence="9">
    <location>
        <position position="342"/>
    </location>
    <ligand>
        <name>S-adenosyl-L-methionine</name>
        <dbReference type="ChEBI" id="CHEBI:59789"/>
    </ligand>
</feature>
<feature type="region of interest" description="Disordered" evidence="12">
    <location>
        <begin position="491"/>
        <end position="511"/>
    </location>
</feature>
<dbReference type="InterPro" id="IPR001566">
    <property type="entry name" value="23S_rRNA_MeTrfase_RlmD"/>
</dbReference>
<dbReference type="SUPFAM" id="SSF53335">
    <property type="entry name" value="S-adenosyl-L-methionine-dependent methyltransferases"/>
    <property type="match status" value="1"/>
</dbReference>
<dbReference type="EC" id="2.1.1.190" evidence="9"/>
<evidence type="ECO:0000256" key="2">
    <source>
        <dbReference type="ARBA" id="ARBA00022552"/>
    </source>
</evidence>
<dbReference type="OrthoDB" id="9804590at2"/>
<dbReference type="PANTHER" id="PTHR11061:SF49">
    <property type="entry name" value="23S RRNA (URACIL(1939)-C(5))-METHYLTRANSFERASE RLMD"/>
    <property type="match status" value="1"/>
</dbReference>
<keyword evidence="3 9" id="KW-0489">Methyltransferase</keyword>
<evidence type="ECO:0000256" key="6">
    <source>
        <dbReference type="ARBA" id="ARBA00022723"/>
    </source>
</evidence>
<evidence type="ECO:0000313" key="14">
    <source>
        <dbReference type="Proteomes" id="UP000310016"/>
    </source>
</evidence>
<feature type="binding site" evidence="9">
    <location>
        <position position="155"/>
    </location>
    <ligand>
        <name>[4Fe-4S] cluster</name>
        <dbReference type="ChEBI" id="CHEBI:49883"/>
    </ligand>
</feature>
<evidence type="ECO:0000256" key="7">
    <source>
        <dbReference type="ARBA" id="ARBA00023004"/>
    </source>
</evidence>
<feature type="binding site" evidence="9 10">
    <location>
        <position position="264"/>
    </location>
    <ligand>
        <name>S-adenosyl-L-methionine</name>
        <dbReference type="ChEBI" id="CHEBI:59789"/>
    </ligand>
</feature>
<evidence type="ECO:0000256" key="11">
    <source>
        <dbReference type="PROSITE-ProRule" id="PRU10015"/>
    </source>
</evidence>
<keyword evidence="14" id="KW-1185">Reference proteome</keyword>
<dbReference type="Gene3D" id="3.40.50.150">
    <property type="entry name" value="Vaccinia Virus protein VP39"/>
    <property type="match status" value="1"/>
</dbReference>
<evidence type="ECO:0000256" key="3">
    <source>
        <dbReference type="ARBA" id="ARBA00022603"/>
    </source>
</evidence>
<dbReference type="InterPro" id="IPR030391">
    <property type="entry name" value="MeTrfase_TrmA_CS"/>
</dbReference>
<evidence type="ECO:0000256" key="10">
    <source>
        <dbReference type="PROSITE-ProRule" id="PRU01024"/>
    </source>
</evidence>
<accession>A0A4V5MT83</accession>
<dbReference type="RefSeq" id="WP_136772471.1">
    <property type="nucleotide sequence ID" value="NZ_CP156074.1"/>
</dbReference>
<evidence type="ECO:0000256" key="4">
    <source>
        <dbReference type="ARBA" id="ARBA00022679"/>
    </source>
</evidence>
<reference evidence="13 14" key="1">
    <citation type="submission" date="2019-04" db="EMBL/GenBank/DDBJ databases">
        <title>Chitiniphilus eburnea sp. nov., a novel chitinolytic bacterium isolated from aquaculture sludge.</title>
        <authorList>
            <person name="Sheng M."/>
        </authorList>
    </citation>
    <scope>NUCLEOTIDE SEQUENCE [LARGE SCALE GENOMIC DNA]</scope>
    <source>
        <strain evidence="13 14">HX-2-15</strain>
    </source>
</reference>
<keyword evidence="2 9" id="KW-0698">rRNA processing</keyword>
<dbReference type="Pfam" id="PF05958">
    <property type="entry name" value="tRNA_U5-meth_tr"/>
    <property type="match status" value="1"/>
</dbReference>
<dbReference type="InterPro" id="IPR012340">
    <property type="entry name" value="NA-bd_OB-fold"/>
</dbReference>
<keyword evidence="5 9" id="KW-0949">S-adenosyl-L-methionine</keyword>
<dbReference type="GO" id="GO:0005506">
    <property type="term" value="F:iron ion binding"/>
    <property type="evidence" value="ECO:0007669"/>
    <property type="project" value="UniProtKB-UniRule"/>
</dbReference>
<feature type="binding site" evidence="9 10">
    <location>
        <position position="314"/>
    </location>
    <ligand>
        <name>S-adenosyl-L-methionine</name>
        <dbReference type="ChEBI" id="CHEBI:59789"/>
    </ligand>
</feature>
<evidence type="ECO:0000256" key="9">
    <source>
        <dbReference type="HAMAP-Rule" id="MF_01010"/>
    </source>
</evidence>
<dbReference type="Gene3D" id="2.40.50.140">
    <property type="entry name" value="Nucleic acid-binding proteins"/>
    <property type="match status" value="1"/>
</dbReference>
<feature type="binding site" evidence="9">
    <location>
        <position position="67"/>
    </location>
    <ligand>
        <name>[4Fe-4S] cluster</name>
        <dbReference type="ChEBI" id="CHEBI:49883"/>
    </ligand>
</feature>
<feature type="binding site" evidence="9 10">
    <location>
        <position position="363"/>
    </location>
    <ligand>
        <name>S-adenosyl-L-methionine</name>
        <dbReference type="ChEBI" id="CHEBI:59789"/>
    </ligand>
</feature>
<protein>
    <recommendedName>
        <fullName evidence="9">23S rRNA (uracil(1939)-C(5))-methyltransferase RlmD</fullName>
        <ecNumber evidence="9">2.1.1.190</ecNumber>
    </recommendedName>
    <alternativeName>
        <fullName evidence="9">23S rRNA(m5U1939)-methyltransferase</fullName>
    </alternativeName>
</protein>
<keyword evidence="1 9" id="KW-0004">4Fe-4S</keyword>
<dbReference type="SUPFAM" id="SSF50249">
    <property type="entry name" value="Nucleic acid-binding proteins"/>
    <property type="match status" value="1"/>
</dbReference>
<gene>
    <name evidence="9 13" type="primary">rlmD</name>
    <name evidence="13" type="ORF">FAZ21_06480</name>
</gene>
<proteinExistence type="inferred from homology"/>
<dbReference type="GO" id="GO:0003723">
    <property type="term" value="F:RNA binding"/>
    <property type="evidence" value="ECO:0007669"/>
    <property type="project" value="InterPro"/>
</dbReference>
<dbReference type="InterPro" id="IPR010280">
    <property type="entry name" value="U5_MeTrfase_fam"/>
</dbReference>
<dbReference type="EMBL" id="SUMF01000004">
    <property type="protein sequence ID" value="TJZ75558.1"/>
    <property type="molecule type" value="Genomic_DNA"/>
</dbReference>
<comment type="similarity">
    <text evidence="9">Belongs to the class I-like SAM-binding methyltransferase superfamily. RNA M5U methyltransferase family. RlmD subfamily.</text>
</comment>
<feature type="active site" evidence="11">
    <location>
        <position position="390"/>
    </location>
</feature>